<dbReference type="OrthoDB" id="2831072at2759"/>
<gene>
    <name evidence="4" type="ORF">M422DRAFT_31950</name>
</gene>
<dbReference type="AlphaFoldDB" id="A0A0C9VSM7"/>
<dbReference type="InterPro" id="IPR039298">
    <property type="entry name" value="ACOT13"/>
</dbReference>
<dbReference type="Proteomes" id="UP000054279">
    <property type="component" value="Unassembled WGS sequence"/>
</dbReference>
<dbReference type="SUPFAM" id="SSF54637">
    <property type="entry name" value="Thioesterase/thiol ester dehydrase-isomerase"/>
    <property type="match status" value="1"/>
</dbReference>
<dbReference type="InterPro" id="IPR006683">
    <property type="entry name" value="Thioestr_dom"/>
</dbReference>
<evidence type="ECO:0000259" key="3">
    <source>
        <dbReference type="Pfam" id="PF03061"/>
    </source>
</evidence>
<dbReference type="CDD" id="cd03443">
    <property type="entry name" value="PaaI_thioesterase"/>
    <property type="match status" value="1"/>
</dbReference>
<evidence type="ECO:0000256" key="2">
    <source>
        <dbReference type="ARBA" id="ARBA00022801"/>
    </source>
</evidence>
<evidence type="ECO:0000313" key="5">
    <source>
        <dbReference type="Proteomes" id="UP000054279"/>
    </source>
</evidence>
<protein>
    <recommendedName>
        <fullName evidence="3">Thioesterase domain-containing protein</fullName>
    </recommendedName>
</protein>
<dbReference type="Gene3D" id="3.10.129.10">
    <property type="entry name" value="Hotdog Thioesterase"/>
    <property type="match status" value="1"/>
</dbReference>
<dbReference type="InterPro" id="IPR029069">
    <property type="entry name" value="HotDog_dom_sf"/>
</dbReference>
<keyword evidence="2" id="KW-0378">Hydrolase</keyword>
<dbReference type="HOGENOM" id="CLU_085799_2_0_1"/>
<dbReference type="PANTHER" id="PTHR21660:SF1">
    <property type="entry name" value="ACYL-COENZYME A THIOESTERASE 13"/>
    <property type="match status" value="1"/>
</dbReference>
<dbReference type="InterPro" id="IPR003736">
    <property type="entry name" value="PAAI_dom"/>
</dbReference>
<dbReference type="NCBIfam" id="TIGR00369">
    <property type="entry name" value="unchar_dom_1"/>
    <property type="match status" value="1"/>
</dbReference>
<sequence length="178" mass="18902">MSNVLRANNAPDTIKGNASDDIKKGIARIITWNVDRGLAAFGDRIAGRLKLTEISVNSSENSSKKKEGLIICELDVEKDMVNGGGKLHGGCSAFLIDLCTSLPIAVLAGVPAVSQSINMIYHAPATVGSRLRIVTKSVAIGSRIYTSRGEIWDITNDRLVASGTHIKMAPSAQLSTKL</sequence>
<evidence type="ECO:0000313" key="4">
    <source>
        <dbReference type="EMBL" id="KIJ41071.1"/>
    </source>
</evidence>
<comment type="similarity">
    <text evidence="1">Belongs to the thioesterase PaaI family.</text>
</comment>
<feature type="domain" description="Thioesterase" evidence="3">
    <location>
        <begin position="84"/>
        <end position="156"/>
    </location>
</feature>
<accession>A0A0C9VSM7</accession>
<dbReference type="EMBL" id="KN837139">
    <property type="protein sequence ID" value="KIJ41071.1"/>
    <property type="molecule type" value="Genomic_DNA"/>
</dbReference>
<reference evidence="4 5" key="1">
    <citation type="submission" date="2014-06" db="EMBL/GenBank/DDBJ databases">
        <title>Evolutionary Origins and Diversification of the Mycorrhizal Mutualists.</title>
        <authorList>
            <consortium name="DOE Joint Genome Institute"/>
            <consortium name="Mycorrhizal Genomics Consortium"/>
            <person name="Kohler A."/>
            <person name="Kuo A."/>
            <person name="Nagy L.G."/>
            <person name="Floudas D."/>
            <person name="Copeland A."/>
            <person name="Barry K.W."/>
            <person name="Cichocki N."/>
            <person name="Veneault-Fourrey C."/>
            <person name="LaButti K."/>
            <person name="Lindquist E.A."/>
            <person name="Lipzen A."/>
            <person name="Lundell T."/>
            <person name="Morin E."/>
            <person name="Murat C."/>
            <person name="Riley R."/>
            <person name="Ohm R."/>
            <person name="Sun H."/>
            <person name="Tunlid A."/>
            <person name="Henrissat B."/>
            <person name="Grigoriev I.V."/>
            <person name="Hibbett D.S."/>
            <person name="Martin F."/>
        </authorList>
    </citation>
    <scope>NUCLEOTIDE SEQUENCE [LARGE SCALE GENOMIC DNA]</scope>
    <source>
        <strain evidence="4 5">SS14</strain>
    </source>
</reference>
<keyword evidence="5" id="KW-1185">Reference proteome</keyword>
<dbReference type="Pfam" id="PF03061">
    <property type="entry name" value="4HBT"/>
    <property type="match status" value="1"/>
</dbReference>
<proteinExistence type="inferred from homology"/>
<dbReference type="GO" id="GO:0047617">
    <property type="term" value="F:fatty acyl-CoA hydrolase activity"/>
    <property type="evidence" value="ECO:0007669"/>
    <property type="project" value="InterPro"/>
</dbReference>
<dbReference type="PANTHER" id="PTHR21660">
    <property type="entry name" value="THIOESTERASE SUPERFAMILY MEMBER-RELATED"/>
    <property type="match status" value="1"/>
</dbReference>
<evidence type="ECO:0000256" key="1">
    <source>
        <dbReference type="ARBA" id="ARBA00008324"/>
    </source>
</evidence>
<name>A0A0C9VSM7_SPHS4</name>
<organism evidence="4 5">
    <name type="scientific">Sphaerobolus stellatus (strain SS14)</name>
    <dbReference type="NCBI Taxonomy" id="990650"/>
    <lineage>
        <taxon>Eukaryota</taxon>
        <taxon>Fungi</taxon>
        <taxon>Dikarya</taxon>
        <taxon>Basidiomycota</taxon>
        <taxon>Agaricomycotina</taxon>
        <taxon>Agaricomycetes</taxon>
        <taxon>Phallomycetidae</taxon>
        <taxon>Geastrales</taxon>
        <taxon>Sphaerobolaceae</taxon>
        <taxon>Sphaerobolus</taxon>
    </lineage>
</organism>